<dbReference type="Proteomes" id="UP000005207">
    <property type="component" value="Unplaced"/>
</dbReference>
<dbReference type="GeneTree" id="ENSGT00940000179799"/>
<dbReference type="Ensembl" id="ENSONIT00000087140.1">
    <property type="protein sequence ID" value="ENSONIP00000064027.1"/>
    <property type="gene ID" value="ENSONIG00000028290.1"/>
</dbReference>
<proteinExistence type="predicted"/>
<dbReference type="GO" id="GO:0004842">
    <property type="term" value="F:ubiquitin-protein transferase activity"/>
    <property type="evidence" value="ECO:0007669"/>
    <property type="project" value="InterPro"/>
</dbReference>
<reference evidence="1" key="2">
    <citation type="submission" date="2025-09" db="UniProtKB">
        <authorList>
            <consortium name="Ensembl"/>
        </authorList>
    </citation>
    <scope>IDENTIFICATION</scope>
</reference>
<protein>
    <submittedName>
        <fullName evidence="1">Uncharacterized protein</fullName>
    </submittedName>
</protein>
<accession>A0A669DZE1</accession>
<dbReference type="SUPFAM" id="SSF56204">
    <property type="entry name" value="Hect, E3 ligase catalytic domain"/>
    <property type="match status" value="1"/>
</dbReference>
<dbReference type="AlphaFoldDB" id="A0A669DZE1"/>
<dbReference type="InterPro" id="IPR035983">
    <property type="entry name" value="Hect_E3_ubiquitin_ligase"/>
</dbReference>
<sequence length="133" mass="14738">MYVLLNNGLRSLGVLDALQTYPLQMKCLFEKNLITILYFSLIVENDVSLEDILVFCTGCDSIPALVANTCENILRIPPAIHGFCQCFDLFTINIACSSNHSLPDTVQRGVLFSLLVNLTFDDGPQVLNGVQIR</sequence>
<name>A0A669DZE1_ORENI</name>
<dbReference type="InParanoid" id="A0A669DZE1"/>
<keyword evidence="2" id="KW-1185">Reference proteome</keyword>
<organism evidence="1 2">
    <name type="scientific">Oreochromis niloticus</name>
    <name type="common">Nile tilapia</name>
    <name type="synonym">Tilapia nilotica</name>
    <dbReference type="NCBI Taxonomy" id="8128"/>
    <lineage>
        <taxon>Eukaryota</taxon>
        <taxon>Metazoa</taxon>
        <taxon>Chordata</taxon>
        <taxon>Craniata</taxon>
        <taxon>Vertebrata</taxon>
        <taxon>Euteleostomi</taxon>
        <taxon>Actinopterygii</taxon>
        <taxon>Neopterygii</taxon>
        <taxon>Teleostei</taxon>
        <taxon>Neoteleostei</taxon>
        <taxon>Acanthomorphata</taxon>
        <taxon>Ovalentaria</taxon>
        <taxon>Cichlomorphae</taxon>
        <taxon>Cichliformes</taxon>
        <taxon>Cichlidae</taxon>
        <taxon>African cichlids</taxon>
        <taxon>Pseudocrenilabrinae</taxon>
        <taxon>Oreochromini</taxon>
        <taxon>Oreochromis</taxon>
    </lineage>
</organism>
<reference evidence="1" key="1">
    <citation type="submission" date="2025-08" db="UniProtKB">
        <authorList>
            <consortium name="Ensembl"/>
        </authorList>
    </citation>
    <scope>IDENTIFICATION</scope>
</reference>
<evidence type="ECO:0000313" key="2">
    <source>
        <dbReference type="Proteomes" id="UP000005207"/>
    </source>
</evidence>
<evidence type="ECO:0000313" key="1">
    <source>
        <dbReference type="Ensembl" id="ENSONIP00000064027.1"/>
    </source>
</evidence>